<name>A0A4R1PYZ4_9FIRM</name>
<keyword evidence="3 4" id="KW-0732">Signal</keyword>
<comment type="caution">
    <text evidence="7">The sequence shown here is derived from an EMBL/GenBank/DDBJ whole genome shotgun (WGS) entry which is preliminary data.</text>
</comment>
<dbReference type="InterPro" id="IPR008969">
    <property type="entry name" value="CarboxyPept-like_regulatory"/>
</dbReference>
<evidence type="ECO:0000313" key="8">
    <source>
        <dbReference type="Proteomes" id="UP000295063"/>
    </source>
</evidence>
<keyword evidence="2" id="KW-0964">Secreted</keyword>
<dbReference type="SUPFAM" id="SSF49452">
    <property type="entry name" value="Starch-binding domain-like"/>
    <property type="match status" value="3"/>
</dbReference>
<dbReference type="Gene3D" id="2.60.40.1120">
    <property type="entry name" value="Carboxypeptidase-like, regulatory domain"/>
    <property type="match status" value="6"/>
</dbReference>
<dbReference type="OrthoDB" id="1672232at2"/>
<dbReference type="PANTHER" id="PTHR36108">
    <property type="entry name" value="COLOSSIN-B-RELATED"/>
    <property type="match status" value="1"/>
</dbReference>
<dbReference type="Proteomes" id="UP000295063">
    <property type="component" value="Unassembled WGS sequence"/>
</dbReference>
<reference evidence="7 8" key="1">
    <citation type="submission" date="2019-03" db="EMBL/GenBank/DDBJ databases">
        <title>Genomic Encyclopedia of Type Strains, Phase IV (KMG-IV): sequencing the most valuable type-strain genomes for metagenomic binning, comparative biology and taxonomic classification.</title>
        <authorList>
            <person name="Goeker M."/>
        </authorList>
    </citation>
    <scope>NUCLEOTIDE SEQUENCE [LARGE SCALE GENOMIC DNA]</scope>
    <source>
        <strain evidence="7 8">DSM 15969</strain>
    </source>
</reference>
<organism evidence="7 8">
    <name type="scientific">Anaerospora hongkongensis</name>
    <dbReference type="NCBI Taxonomy" id="244830"/>
    <lineage>
        <taxon>Bacteria</taxon>
        <taxon>Bacillati</taxon>
        <taxon>Bacillota</taxon>
        <taxon>Negativicutes</taxon>
        <taxon>Selenomonadales</taxon>
        <taxon>Sporomusaceae</taxon>
        <taxon>Anaerospora</taxon>
    </lineage>
</organism>
<evidence type="ECO:0000259" key="6">
    <source>
        <dbReference type="Pfam" id="PF17802"/>
    </source>
</evidence>
<dbReference type="RefSeq" id="WP_132079817.1">
    <property type="nucleotide sequence ID" value="NZ_SLUI01000006.1"/>
</dbReference>
<proteinExistence type="inferred from homology"/>
<dbReference type="Pfam" id="PF17802">
    <property type="entry name" value="SpaA"/>
    <property type="match status" value="1"/>
</dbReference>
<dbReference type="InterPro" id="IPR038177">
    <property type="entry name" value="IAT_beta_sf"/>
</dbReference>
<gene>
    <name evidence="7" type="ORF">EV210_106226</name>
</gene>
<dbReference type="SUPFAM" id="SSF49478">
    <property type="entry name" value="Cna protein B-type domain"/>
    <property type="match status" value="2"/>
</dbReference>
<evidence type="ECO:0000256" key="1">
    <source>
        <dbReference type="ARBA" id="ARBA00007257"/>
    </source>
</evidence>
<evidence type="ECO:0000256" key="3">
    <source>
        <dbReference type="ARBA" id="ARBA00022729"/>
    </source>
</evidence>
<protein>
    <submittedName>
        <fullName evidence="7">Carboxypeptidase family protein</fullName>
    </submittedName>
</protein>
<dbReference type="SUPFAM" id="SSF49464">
    <property type="entry name" value="Carboxypeptidase regulatory domain-like"/>
    <property type="match status" value="1"/>
</dbReference>
<feature type="domain" description="SpaA-like prealbumin fold" evidence="6">
    <location>
        <begin position="713"/>
        <end position="780"/>
    </location>
</feature>
<feature type="signal peptide" evidence="4">
    <location>
        <begin position="1"/>
        <end position="28"/>
    </location>
</feature>
<accession>A0A4R1PYZ4</accession>
<comment type="similarity">
    <text evidence="1">Belongs to the serine-aspartate repeat-containing protein (SDr) family.</text>
</comment>
<dbReference type="Pfam" id="PF13620">
    <property type="entry name" value="CarboxypepD_reg"/>
    <property type="match status" value="3"/>
</dbReference>
<dbReference type="GO" id="GO:0004180">
    <property type="term" value="F:carboxypeptidase activity"/>
    <property type="evidence" value="ECO:0007669"/>
    <property type="project" value="UniProtKB-KW"/>
</dbReference>
<keyword evidence="8" id="KW-1185">Reference proteome</keyword>
<dbReference type="InterPro" id="IPR024519">
    <property type="entry name" value="IAT_beta"/>
</dbReference>
<evidence type="ECO:0000256" key="2">
    <source>
        <dbReference type="ARBA" id="ARBA00022525"/>
    </source>
</evidence>
<dbReference type="InterPro" id="IPR013784">
    <property type="entry name" value="Carb-bd-like_fold"/>
</dbReference>
<keyword evidence="7" id="KW-0378">Hydrolase</keyword>
<dbReference type="GO" id="GO:0030246">
    <property type="term" value="F:carbohydrate binding"/>
    <property type="evidence" value="ECO:0007669"/>
    <property type="project" value="InterPro"/>
</dbReference>
<dbReference type="Pfam" id="PF11924">
    <property type="entry name" value="IAT_beta"/>
    <property type="match status" value="1"/>
</dbReference>
<keyword evidence="7" id="KW-0121">Carboxypeptidase</keyword>
<evidence type="ECO:0000256" key="4">
    <source>
        <dbReference type="SAM" id="SignalP"/>
    </source>
</evidence>
<dbReference type="InterPro" id="IPR041033">
    <property type="entry name" value="SpaA_PFL_dom_1"/>
</dbReference>
<evidence type="ECO:0000259" key="5">
    <source>
        <dbReference type="Pfam" id="PF11924"/>
    </source>
</evidence>
<evidence type="ECO:0000313" key="7">
    <source>
        <dbReference type="EMBL" id="TCL37357.1"/>
    </source>
</evidence>
<dbReference type="PANTHER" id="PTHR36108:SF13">
    <property type="entry name" value="COLOSSIN-B-RELATED"/>
    <property type="match status" value="1"/>
</dbReference>
<sequence length="1025" mass="108068">MLFTPKRFTKLIAVFLTFLMLIGNPAVIATANAADSANSTLANEFPVLTVEKSAVNANQIVLNPDSSRLSTDQKTEQFLNQLIPYYLQNGKQHGPAWLRTTDLNLSFTEDYKPVFSLETIQPFSQTSKNNALLFWQGRYSYQSSANATANLGIGWRKLAEDKTSIVGLNAFYDYGFQHDLSRVGVGAEYFNKLAEYRANFYFPTSGDHLIGKSTSTAGTLYTYIRAVQGLDYEVGSSLANAPWLGFYASGFYYDNKHHDDEKGYRLRSTLQLSPRFSLEMGYTNSNLSNGDLYGKIQYQLADKLGPSLFGDSHKDKKTNDISHKLLQKVQRENEIKTETFTKFAAAAGSVSTTVINSSNHQPIQGAILQAYQNGNPVGNSVTTNAAGTGVISGLTVGEYTIKATYFGYSNDSTVTVQKDQTENTSISLAGTWGNIVVNVFDAHGASVSGATVTANVISEGHARSEGNLFDRILGVKTAFAAETVFTLSLTTGSDGTAHFNNLPPGNYRFTVQASGQSMNSIPASVPLNGGTSKVNVVLPSSNNTTGSAAITVTDGTLPVSGATASVTVNGTTQTATTNAAGVATFSDLPADSYTFSVSKEGYNSNAGIVAVTSGVTAAGTIALTRQISTVTITVTDGTNTVSGASVTLNGTTSATDEMGQVIFTSQPVGLTSYTVTIEGYDTKSGTITIVNGGSSETISIIRQTGTATITVMDGDTPLSGATVTIGGFANWTETTDASGHATFSNVPTGTYIFSATKAGYNTVDGIFDVHLNTTTSGTITVAQLGTATIIAKEGALPIQGAIISVSVNGVTRAEATNSSGQAQFLNLPIGNYTFTIYKEGYQLNTCGATFINGVATTTVLLTRQTGNATITVMNGEIALSDASVNVTVNGSAQTVTTNSSGQATFTNLPTGTYTFTATKSGYDNSTTSVTVANGTTATGNISMQLQAYGNVTIEVCDVIQMPRKNVTVSVNVNGTILSGVTDSYGRVTLMNIPVGTHNFYTNLTNKNITVLKNQTVSTTIQEGFD</sequence>
<feature type="chain" id="PRO_5039305540" evidence="4">
    <location>
        <begin position="29"/>
        <end position="1025"/>
    </location>
</feature>
<dbReference type="Gene3D" id="2.40.160.160">
    <property type="entry name" value="Inverse autotransporter, beta-domain"/>
    <property type="match status" value="1"/>
</dbReference>
<dbReference type="EMBL" id="SLUI01000006">
    <property type="protein sequence ID" value="TCL37357.1"/>
    <property type="molecule type" value="Genomic_DNA"/>
</dbReference>
<feature type="domain" description="Inverse autotransporter beta-domain" evidence="5">
    <location>
        <begin position="78"/>
        <end position="333"/>
    </location>
</feature>
<dbReference type="AlphaFoldDB" id="A0A4R1PYZ4"/>
<keyword evidence="7" id="KW-0645">Protease</keyword>